<feature type="transmembrane region" description="Helical" evidence="2">
    <location>
        <begin position="257"/>
        <end position="274"/>
    </location>
</feature>
<comment type="caution">
    <text evidence="3">The sequence shown here is derived from an EMBL/GenBank/DDBJ whole genome shotgun (WGS) entry which is preliminary data.</text>
</comment>
<dbReference type="RefSeq" id="WP_117415047.1">
    <property type="nucleotide sequence ID" value="NZ_QOHO01000002.1"/>
</dbReference>
<evidence type="ECO:0000313" key="3">
    <source>
        <dbReference type="EMBL" id="RFZ80946.1"/>
    </source>
</evidence>
<protein>
    <submittedName>
        <fullName evidence="3">Uncharacterized protein</fullName>
    </submittedName>
</protein>
<name>A0A3E2NIW5_9FIRM</name>
<gene>
    <name evidence="3" type="ORF">DS742_00350</name>
</gene>
<organism evidence="3 4">
    <name type="scientific">Lacrimispora amygdalina</name>
    <dbReference type="NCBI Taxonomy" id="253257"/>
    <lineage>
        <taxon>Bacteria</taxon>
        <taxon>Bacillati</taxon>
        <taxon>Bacillota</taxon>
        <taxon>Clostridia</taxon>
        <taxon>Lachnospirales</taxon>
        <taxon>Lachnospiraceae</taxon>
        <taxon>Lacrimispora</taxon>
    </lineage>
</organism>
<keyword evidence="2" id="KW-0812">Transmembrane</keyword>
<accession>A0A3E2NIW5</accession>
<reference evidence="3 4" key="1">
    <citation type="submission" date="2018-07" db="EMBL/GenBank/DDBJ databases">
        <title>New species, Clostridium PI-S10-A1B.</title>
        <authorList>
            <person name="Krishna G."/>
            <person name="Summeta K."/>
            <person name="Shikha S."/>
            <person name="Prabhu P.B."/>
            <person name="Suresh K."/>
        </authorList>
    </citation>
    <scope>NUCLEOTIDE SEQUENCE [LARGE SCALE GENOMIC DNA]</scope>
    <source>
        <strain evidence="3 4">PI-S10-A1B</strain>
    </source>
</reference>
<keyword evidence="1" id="KW-0175">Coiled coil</keyword>
<dbReference type="SUPFAM" id="SSF48452">
    <property type="entry name" value="TPR-like"/>
    <property type="match status" value="1"/>
</dbReference>
<dbReference type="AlphaFoldDB" id="A0A3E2NIW5"/>
<feature type="coiled-coil region" evidence="1">
    <location>
        <begin position="210"/>
        <end position="249"/>
    </location>
</feature>
<dbReference type="EMBL" id="QOHO01000002">
    <property type="protein sequence ID" value="RFZ80946.1"/>
    <property type="molecule type" value="Genomic_DNA"/>
</dbReference>
<dbReference type="Proteomes" id="UP000260680">
    <property type="component" value="Unassembled WGS sequence"/>
</dbReference>
<keyword evidence="2" id="KW-1133">Transmembrane helix</keyword>
<sequence length="478" mass="55855">MEKGRYKIIKLVEHKEWLKDAPIKIEKSQLLFDTEKNTTLLQIKMFNLSEKIIKSVYLDVNCFDDTNEFIKAITDVTYLVLEARPQTDFGDRQPVPLESLQVASVEIIISKVIFTDGTVWNNSDKEAGIILAEQEVIDHNDDLYEQIKREFIGKKAIPCYWFENGENYWRCTCGQANSNEVLTCSYCGIEKTWLEKHLNKDYLLKQVRRYQEAELLQRKKEEEYIQKRAEEELKIKKQEEELIAEKNKNTKRMIKKVIIAISVFIAIIAANAGYKNVLSPLISYNKAIRLYDNKDYGEAIEIFSNMNGYKNSQEMITRSIYQYGIKLLESGEYESALQQFGKVESYEDTNSYIIKCHYNIGSKLMNDKKWEEAVDHLFISKKYEDSYNKIHECFFQIANSYMLDKDWGKALDAYNKVDGKAITEDLNAAISEAYYQYGLSFASDLLWDKAIWCMKHALSNGEYKDAKSLLETYRSKFK</sequence>
<dbReference type="Gene3D" id="1.25.40.10">
    <property type="entry name" value="Tetratricopeptide repeat domain"/>
    <property type="match status" value="2"/>
</dbReference>
<dbReference type="OrthoDB" id="384490at2"/>
<evidence type="ECO:0000256" key="1">
    <source>
        <dbReference type="SAM" id="Coils"/>
    </source>
</evidence>
<dbReference type="InterPro" id="IPR019734">
    <property type="entry name" value="TPR_rpt"/>
</dbReference>
<keyword evidence="2" id="KW-0472">Membrane</keyword>
<dbReference type="SMART" id="SM00028">
    <property type="entry name" value="TPR"/>
    <property type="match status" value="3"/>
</dbReference>
<proteinExistence type="predicted"/>
<evidence type="ECO:0000313" key="4">
    <source>
        <dbReference type="Proteomes" id="UP000260680"/>
    </source>
</evidence>
<evidence type="ECO:0000256" key="2">
    <source>
        <dbReference type="SAM" id="Phobius"/>
    </source>
</evidence>
<dbReference type="InterPro" id="IPR011990">
    <property type="entry name" value="TPR-like_helical_dom_sf"/>
</dbReference>